<keyword evidence="3" id="KW-1185">Reference proteome</keyword>
<evidence type="ECO:0000313" key="3">
    <source>
        <dbReference type="Proteomes" id="UP000477782"/>
    </source>
</evidence>
<reference evidence="2 3" key="1">
    <citation type="submission" date="2020-02" db="EMBL/GenBank/DDBJ databases">
        <authorList>
            <person name="Chen W.-M."/>
        </authorList>
    </citation>
    <scope>NUCLEOTIDE SEQUENCE [LARGE SCALE GENOMIC DNA]</scope>
    <source>
        <strain evidence="2 3">KMS-5</strain>
    </source>
</reference>
<gene>
    <name evidence="2" type="ORF">G4Z14_14590</name>
</gene>
<evidence type="ECO:0000313" key="2">
    <source>
        <dbReference type="EMBL" id="NEY91530.1"/>
    </source>
</evidence>
<name>A0A6M0QVS8_9RHOB</name>
<protein>
    <submittedName>
        <fullName evidence="2">Cobalamin biosynthesis protein</fullName>
    </submittedName>
</protein>
<accession>A0A6M0QVS8</accession>
<dbReference type="AlphaFoldDB" id="A0A6M0QVS8"/>
<dbReference type="InterPro" id="IPR002750">
    <property type="entry name" value="CobE/GbiG_C"/>
</dbReference>
<feature type="domain" description="CobE/GbiG C-terminal" evidence="1">
    <location>
        <begin position="3"/>
        <end position="115"/>
    </location>
</feature>
<organism evidence="2 3">
    <name type="scientific">Tabrizicola oligotrophica</name>
    <dbReference type="NCBI Taxonomy" id="2710650"/>
    <lineage>
        <taxon>Bacteria</taxon>
        <taxon>Pseudomonadati</taxon>
        <taxon>Pseudomonadota</taxon>
        <taxon>Alphaproteobacteria</taxon>
        <taxon>Rhodobacterales</taxon>
        <taxon>Paracoccaceae</taxon>
        <taxon>Tabrizicola</taxon>
    </lineage>
</organism>
<dbReference type="EMBL" id="JAAIVJ010000009">
    <property type="protein sequence ID" value="NEY91530.1"/>
    <property type="molecule type" value="Genomic_DNA"/>
</dbReference>
<dbReference type="InterPro" id="IPR036518">
    <property type="entry name" value="CobE/GbiG_C_sf"/>
</dbReference>
<sequence length="122" mass="12291">MRVAGIGFRQGVPLDTLRGVLRAVEALGGPAEALASLPEKAADARLQSLAAERGLPLYPVAVAGLATPTRSLRIMARHGTGSVAEAAALAACGPGAKITVARITAPDGMATCAMAETEETKT</sequence>
<comment type="caution">
    <text evidence="2">The sequence shown here is derived from an EMBL/GenBank/DDBJ whole genome shotgun (WGS) entry which is preliminary data.</text>
</comment>
<dbReference type="SUPFAM" id="SSF159664">
    <property type="entry name" value="CobE/GbiG C-terminal domain-like"/>
    <property type="match status" value="1"/>
</dbReference>
<dbReference type="GO" id="GO:0009236">
    <property type="term" value="P:cobalamin biosynthetic process"/>
    <property type="evidence" value="ECO:0007669"/>
    <property type="project" value="InterPro"/>
</dbReference>
<evidence type="ECO:0000259" key="1">
    <source>
        <dbReference type="Pfam" id="PF01890"/>
    </source>
</evidence>
<proteinExistence type="predicted"/>
<dbReference type="Gene3D" id="3.30.420.180">
    <property type="entry name" value="CobE/GbiG C-terminal domain"/>
    <property type="match status" value="1"/>
</dbReference>
<dbReference type="Pfam" id="PF01890">
    <property type="entry name" value="CbiG_C"/>
    <property type="match status" value="1"/>
</dbReference>
<dbReference type="Proteomes" id="UP000477782">
    <property type="component" value="Unassembled WGS sequence"/>
</dbReference>
<dbReference type="RefSeq" id="WP_164627004.1">
    <property type="nucleotide sequence ID" value="NZ_JAAIVJ010000009.1"/>
</dbReference>